<dbReference type="OrthoDB" id="9806956at2"/>
<evidence type="ECO:0000256" key="10">
    <source>
        <dbReference type="ARBA" id="ARBA00023235"/>
    </source>
</evidence>
<keyword evidence="20" id="KW-1185">Reference proteome</keyword>
<evidence type="ECO:0000256" key="9">
    <source>
        <dbReference type="ARBA" id="ARBA00022842"/>
    </source>
</evidence>
<dbReference type="PANTHER" id="PTHR45745">
    <property type="entry name" value="PHOSPHOMANNOMUTASE 45A"/>
    <property type="match status" value="1"/>
</dbReference>
<dbReference type="InterPro" id="IPR005843">
    <property type="entry name" value="A-D-PHexomutase_C"/>
</dbReference>
<dbReference type="InterPro" id="IPR005844">
    <property type="entry name" value="A-D-PHexomutase_a/b/a-I"/>
</dbReference>
<evidence type="ECO:0000259" key="18">
    <source>
        <dbReference type="Pfam" id="PF02880"/>
    </source>
</evidence>
<evidence type="ECO:0000256" key="3">
    <source>
        <dbReference type="ARBA" id="ARBA00005164"/>
    </source>
</evidence>
<comment type="pathway">
    <text evidence="4">Lipid metabolism.</text>
</comment>
<dbReference type="Pfam" id="PF00408">
    <property type="entry name" value="PGM_PMM_IV"/>
    <property type="match status" value="1"/>
</dbReference>
<dbReference type="InterPro" id="IPR005841">
    <property type="entry name" value="Alpha-D-phosphohexomutase_SF"/>
</dbReference>
<feature type="domain" description="Alpha-D-phosphohexomutase alpha/beta/alpha" evidence="17">
    <location>
        <begin position="206"/>
        <end position="314"/>
    </location>
</feature>
<evidence type="ECO:0000256" key="14">
    <source>
        <dbReference type="RuleBase" id="RU004326"/>
    </source>
</evidence>
<evidence type="ECO:0000256" key="13">
    <source>
        <dbReference type="ARBA" id="ARBA00041467"/>
    </source>
</evidence>
<dbReference type="PANTHER" id="PTHR45745:SF1">
    <property type="entry name" value="PHOSPHOGLUCOMUTASE 2B-RELATED"/>
    <property type="match status" value="1"/>
</dbReference>
<dbReference type="Pfam" id="PF02880">
    <property type="entry name" value="PGM_PMM_III"/>
    <property type="match status" value="1"/>
</dbReference>
<dbReference type="CDD" id="cd05799">
    <property type="entry name" value="PGM2"/>
    <property type="match status" value="1"/>
</dbReference>
<evidence type="ECO:0000256" key="2">
    <source>
        <dbReference type="ARBA" id="ARBA00001946"/>
    </source>
</evidence>
<comment type="pathway">
    <text evidence="3">Glycolipid metabolism; diglucosyl-diacylglycerol biosynthesis.</text>
</comment>
<dbReference type="SUPFAM" id="SSF53738">
    <property type="entry name" value="Phosphoglucomutase, first 3 domains"/>
    <property type="match status" value="3"/>
</dbReference>
<dbReference type="EC" id="5.4.2.2" evidence="6"/>
<feature type="domain" description="Alpha-D-phosphohexomutase alpha/beta/alpha" evidence="16">
    <location>
        <begin position="42"/>
        <end position="176"/>
    </location>
</feature>
<protein>
    <recommendedName>
        <fullName evidence="11">Phosphoglucomutase</fullName>
        <ecNumber evidence="6">5.4.2.2</ecNumber>
    </recommendedName>
    <alternativeName>
        <fullName evidence="13">Alpha-phosphoglucomutase</fullName>
    </alternativeName>
    <alternativeName>
        <fullName evidence="12">Glucose phosphomutase</fullName>
    </alternativeName>
</protein>
<dbReference type="RefSeq" id="WP_039316200.1">
    <property type="nucleotide sequence ID" value="NZ_CP006905.1"/>
</dbReference>
<dbReference type="PROSITE" id="PS00710">
    <property type="entry name" value="PGM_PMM"/>
    <property type="match status" value="1"/>
</dbReference>
<dbReference type="Pfam" id="PF02878">
    <property type="entry name" value="PGM_PMM_I"/>
    <property type="match status" value="1"/>
</dbReference>
<organism evidence="19 20">
    <name type="scientific">Clostridium baratii str. Sullivan</name>
    <dbReference type="NCBI Taxonomy" id="1415775"/>
    <lineage>
        <taxon>Bacteria</taxon>
        <taxon>Bacillati</taxon>
        <taxon>Bacillota</taxon>
        <taxon>Clostridia</taxon>
        <taxon>Eubacteriales</taxon>
        <taxon>Clostridiaceae</taxon>
        <taxon>Clostridium</taxon>
    </lineage>
</organism>
<comment type="cofactor">
    <cofactor evidence="2">
        <name>Mg(2+)</name>
        <dbReference type="ChEBI" id="CHEBI:18420"/>
    </cofactor>
</comment>
<dbReference type="Gene3D" id="3.30.310.50">
    <property type="entry name" value="Alpha-D-phosphohexomutase, C-terminal domain"/>
    <property type="match status" value="1"/>
</dbReference>
<dbReference type="InterPro" id="IPR016066">
    <property type="entry name" value="A-D-PHexomutase_CS"/>
</dbReference>
<proteinExistence type="inferred from homology"/>
<evidence type="ECO:0000256" key="12">
    <source>
        <dbReference type="ARBA" id="ARBA00041398"/>
    </source>
</evidence>
<evidence type="ECO:0000259" key="15">
    <source>
        <dbReference type="Pfam" id="PF00408"/>
    </source>
</evidence>
<evidence type="ECO:0000259" key="16">
    <source>
        <dbReference type="Pfam" id="PF02878"/>
    </source>
</evidence>
<dbReference type="Pfam" id="PF02879">
    <property type="entry name" value="PGM_PMM_II"/>
    <property type="match status" value="1"/>
</dbReference>
<dbReference type="EMBL" id="CP006905">
    <property type="protein sequence ID" value="AIY82801.1"/>
    <property type="molecule type" value="Genomic_DNA"/>
</dbReference>
<evidence type="ECO:0000256" key="8">
    <source>
        <dbReference type="ARBA" id="ARBA00022723"/>
    </source>
</evidence>
<keyword evidence="7" id="KW-0597">Phosphoprotein</keyword>
<evidence type="ECO:0000256" key="5">
    <source>
        <dbReference type="ARBA" id="ARBA00010231"/>
    </source>
</evidence>
<gene>
    <name evidence="19" type="primary">pgcA</name>
    <name evidence="19" type="ORF">U729_2882</name>
</gene>
<evidence type="ECO:0000313" key="19">
    <source>
        <dbReference type="EMBL" id="AIY82801.1"/>
    </source>
</evidence>
<dbReference type="Proteomes" id="UP000030635">
    <property type="component" value="Chromosome"/>
</dbReference>
<sequence>MNYSEKYNHWLESDIINEETKNELRNIKDDKEIEDRFYKDLEFGTGGLRGVIGAGTNRMNIYTVSKATQGFANYLNEAFENPSVAIAYDSRNMSKEFAKATALTLAANNIKVYLYEGLRPTPVLSFTVRHLNCTGGVVITASHNPKEYNGYKVYDEFGGQVTDLKAKKIIDFVNNINDFAEIKNITEEEAIEKGLLNYIGEDVDKAYIEKVKGLTIREDLVKDNAKDLKIIYTPIHGSGNIPVRRVLNELGYENLTVVKEQELPNGNFPTAPYPNPEDPKVFEIALNMAKEENPDIIFGTDPDCDRIGVVVKDSDGEYKVLTGNQTGLLLTDYILCSLKETGKLPENGVVIKTIVTTEGAREIANHYGVEIMDVLTGFKYIGEKIREFKESNEKTYLFGFEESYGYLAGDFVRDKDAVIAGMLISEMTLYYKKKGLSLAEGLNALYEKFGFFKEELVSIELKGKEGQEKIASCIDSLRNAAITEIGNVKVRTKLDYKLSTEENLIENTKTNIELPKSNVLKFILENGSSFVVRPSGTEPKMKVYLAVKGSSLDGAINDMKVFKENVMELIESKLN</sequence>
<dbReference type="InterPro" id="IPR005845">
    <property type="entry name" value="A-D-PHexomutase_a/b/a-II"/>
</dbReference>
<feature type="domain" description="Alpha-D-phosphohexomutase C-terminal" evidence="15">
    <location>
        <begin position="507"/>
        <end position="546"/>
    </location>
</feature>
<feature type="domain" description="Alpha-D-phosphohexomutase alpha/beta/alpha" evidence="18">
    <location>
        <begin position="323"/>
        <end position="449"/>
    </location>
</feature>
<reference evidence="19 20" key="1">
    <citation type="journal article" date="2015" name="Infect. Genet. Evol.">
        <title>Genomic sequences of six botulinum neurotoxin-producing strains representing three clostridial species illustrate the mobility and diversity of botulinum neurotoxin genes.</title>
        <authorList>
            <person name="Smith T.J."/>
            <person name="Hill K.K."/>
            <person name="Xie G."/>
            <person name="Foley B.T."/>
            <person name="Williamson C.H."/>
            <person name="Foster J.T."/>
            <person name="Johnson S.L."/>
            <person name="Chertkov O."/>
            <person name="Teshima H."/>
            <person name="Gibbons H.S."/>
            <person name="Johnsky L.A."/>
            <person name="Karavis M.A."/>
            <person name="Smith L.A."/>
        </authorList>
    </citation>
    <scope>NUCLEOTIDE SEQUENCE [LARGE SCALE GENOMIC DNA]</scope>
    <source>
        <strain evidence="19 20">Sullivan</strain>
    </source>
</reference>
<dbReference type="eggNOG" id="COG1109">
    <property type="taxonomic scope" value="Bacteria"/>
</dbReference>
<evidence type="ECO:0000256" key="4">
    <source>
        <dbReference type="ARBA" id="ARBA00005189"/>
    </source>
</evidence>
<keyword evidence="8 14" id="KW-0479">Metal-binding</keyword>
<comment type="catalytic activity">
    <reaction evidence="1">
        <text>alpha-D-glucose 1-phosphate = alpha-D-glucose 6-phosphate</text>
        <dbReference type="Rhea" id="RHEA:23536"/>
        <dbReference type="ChEBI" id="CHEBI:58225"/>
        <dbReference type="ChEBI" id="CHEBI:58601"/>
        <dbReference type="EC" id="5.4.2.2"/>
    </reaction>
</comment>
<keyword evidence="9 14" id="KW-0460">Magnesium</keyword>
<evidence type="ECO:0000256" key="7">
    <source>
        <dbReference type="ARBA" id="ARBA00022553"/>
    </source>
</evidence>
<dbReference type="STRING" id="1561.NPD11_145"/>
<dbReference type="HOGENOM" id="CLU_016950_0_0_9"/>
<evidence type="ECO:0000256" key="11">
    <source>
        <dbReference type="ARBA" id="ARBA00039995"/>
    </source>
</evidence>
<evidence type="ECO:0000256" key="6">
    <source>
        <dbReference type="ARBA" id="ARBA00012728"/>
    </source>
</evidence>
<keyword evidence="10 19" id="KW-0413">Isomerase</keyword>
<dbReference type="GO" id="GO:0004614">
    <property type="term" value="F:phosphoglucomutase activity"/>
    <property type="evidence" value="ECO:0007669"/>
    <property type="project" value="UniProtKB-EC"/>
</dbReference>
<dbReference type="GO" id="GO:0006166">
    <property type="term" value="P:purine ribonucleoside salvage"/>
    <property type="evidence" value="ECO:0007669"/>
    <property type="project" value="TreeGrafter"/>
</dbReference>
<comment type="similarity">
    <text evidence="5 14">Belongs to the phosphohexose mutase family.</text>
</comment>
<dbReference type="GO" id="GO:0008973">
    <property type="term" value="F:phosphopentomutase activity"/>
    <property type="evidence" value="ECO:0007669"/>
    <property type="project" value="TreeGrafter"/>
</dbReference>
<dbReference type="GO" id="GO:0000287">
    <property type="term" value="F:magnesium ion binding"/>
    <property type="evidence" value="ECO:0007669"/>
    <property type="project" value="InterPro"/>
</dbReference>
<dbReference type="SUPFAM" id="SSF55957">
    <property type="entry name" value="Phosphoglucomutase, C-terminal domain"/>
    <property type="match status" value="1"/>
</dbReference>
<dbReference type="GO" id="GO:0005975">
    <property type="term" value="P:carbohydrate metabolic process"/>
    <property type="evidence" value="ECO:0007669"/>
    <property type="project" value="InterPro"/>
</dbReference>
<dbReference type="InterPro" id="IPR036900">
    <property type="entry name" value="A-D-PHexomutase_C_sf"/>
</dbReference>
<name>A0A0A7FVJ6_9CLOT</name>
<evidence type="ECO:0000259" key="17">
    <source>
        <dbReference type="Pfam" id="PF02879"/>
    </source>
</evidence>
<accession>A0A0A7FVJ6</accession>
<dbReference type="Gene3D" id="3.40.120.10">
    <property type="entry name" value="Alpha-D-Glucose-1,6-Bisphosphate, subunit A, domain 3"/>
    <property type="match status" value="3"/>
</dbReference>
<dbReference type="PRINTS" id="PR00509">
    <property type="entry name" value="PGMPMM"/>
</dbReference>
<dbReference type="KEGG" id="cbv:U729_2882"/>
<dbReference type="InterPro" id="IPR016055">
    <property type="entry name" value="A-D-PHexomutase_a/b/a-I/II/III"/>
</dbReference>
<dbReference type="AlphaFoldDB" id="A0A0A7FVJ6"/>
<evidence type="ECO:0000313" key="20">
    <source>
        <dbReference type="Proteomes" id="UP000030635"/>
    </source>
</evidence>
<evidence type="ECO:0000256" key="1">
    <source>
        <dbReference type="ARBA" id="ARBA00000443"/>
    </source>
</evidence>
<dbReference type="InterPro" id="IPR005846">
    <property type="entry name" value="A-D-PHexomutase_a/b/a-III"/>
</dbReference>